<feature type="transmembrane region" description="Helical" evidence="11">
    <location>
        <begin position="290"/>
        <end position="313"/>
    </location>
</feature>
<keyword evidence="3" id="KW-0145">Chemotaxis</keyword>
<evidence type="ECO:0000313" key="15">
    <source>
        <dbReference type="Proteomes" id="UP000019426"/>
    </source>
</evidence>
<keyword evidence="2" id="KW-1003">Cell membrane</keyword>
<proteinExistence type="inferred from homology"/>
<evidence type="ECO:0008006" key="16">
    <source>
        <dbReference type="Google" id="ProtNLM"/>
    </source>
</evidence>
<dbReference type="eggNOG" id="COG0840">
    <property type="taxonomic scope" value="Bacteria"/>
</dbReference>
<dbReference type="OrthoDB" id="13222at2"/>
<keyword evidence="4 11" id="KW-0812">Transmembrane</keyword>
<dbReference type="InterPro" id="IPR003660">
    <property type="entry name" value="HAMP_dom"/>
</dbReference>
<dbReference type="SMART" id="SM00283">
    <property type="entry name" value="MA"/>
    <property type="match status" value="1"/>
</dbReference>
<feature type="domain" description="HAMP" evidence="13">
    <location>
        <begin position="314"/>
        <end position="368"/>
    </location>
</feature>
<dbReference type="EMBL" id="HG917868">
    <property type="protein sequence ID" value="CDM69217.1"/>
    <property type="molecule type" value="Genomic_DNA"/>
</dbReference>
<dbReference type="PROSITE" id="PS50111">
    <property type="entry name" value="CHEMOTAXIS_TRANSDUC_2"/>
    <property type="match status" value="1"/>
</dbReference>
<keyword evidence="7 9" id="KW-0807">Transducer</keyword>
<dbReference type="PANTHER" id="PTHR32089:SF112">
    <property type="entry name" value="LYSOZYME-LIKE PROTEIN-RELATED"/>
    <property type="match status" value="1"/>
</dbReference>
<evidence type="ECO:0000256" key="1">
    <source>
        <dbReference type="ARBA" id="ARBA00004651"/>
    </source>
</evidence>
<dbReference type="Gene3D" id="3.30.450.20">
    <property type="entry name" value="PAS domain"/>
    <property type="match status" value="2"/>
</dbReference>
<evidence type="ECO:0000256" key="10">
    <source>
        <dbReference type="SAM" id="Coils"/>
    </source>
</evidence>
<keyword evidence="6 11" id="KW-0472">Membrane</keyword>
<dbReference type="CDD" id="cd06225">
    <property type="entry name" value="HAMP"/>
    <property type="match status" value="1"/>
</dbReference>
<dbReference type="PATRIC" id="fig|1216932.3.peg.2060"/>
<keyword evidence="15" id="KW-1185">Reference proteome</keyword>
<accession>W6S4E7</accession>
<evidence type="ECO:0000256" key="9">
    <source>
        <dbReference type="PROSITE-ProRule" id="PRU00284"/>
    </source>
</evidence>
<dbReference type="InterPro" id="IPR004089">
    <property type="entry name" value="MCPsignal_dom"/>
</dbReference>
<comment type="subcellular location">
    <subcellularLocation>
        <location evidence="1">Cell membrane</location>
        <topology evidence="1">Multi-pass membrane protein</topology>
    </subcellularLocation>
</comment>
<protein>
    <recommendedName>
        <fullName evidence="16">Methyl-accepting chemotaxis protein</fullName>
    </recommendedName>
</protein>
<dbReference type="KEGG" id="clt:CM240_2059"/>
<dbReference type="GO" id="GO:0007165">
    <property type="term" value="P:signal transduction"/>
    <property type="evidence" value="ECO:0007669"/>
    <property type="project" value="UniProtKB-KW"/>
</dbReference>
<feature type="coiled-coil region" evidence="10">
    <location>
        <begin position="598"/>
        <end position="667"/>
    </location>
</feature>
<gene>
    <name evidence="14" type="ORF">CM240_2059</name>
</gene>
<evidence type="ECO:0000256" key="5">
    <source>
        <dbReference type="ARBA" id="ARBA00022989"/>
    </source>
</evidence>
<evidence type="ECO:0000256" key="6">
    <source>
        <dbReference type="ARBA" id="ARBA00023136"/>
    </source>
</evidence>
<evidence type="ECO:0000256" key="4">
    <source>
        <dbReference type="ARBA" id="ARBA00022692"/>
    </source>
</evidence>
<dbReference type="CDD" id="cd18773">
    <property type="entry name" value="PDC1_HK_sensor"/>
    <property type="match status" value="1"/>
</dbReference>
<evidence type="ECO:0000259" key="12">
    <source>
        <dbReference type="PROSITE" id="PS50111"/>
    </source>
</evidence>
<dbReference type="GO" id="GO:0006935">
    <property type="term" value="P:chemotaxis"/>
    <property type="evidence" value="ECO:0007669"/>
    <property type="project" value="UniProtKB-KW"/>
</dbReference>
<dbReference type="AlphaFoldDB" id="W6S4E7"/>
<dbReference type="Gene3D" id="1.10.287.950">
    <property type="entry name" value="Methyl-accepting chemotaxis protein"/>
    <property type="match status" value="1"/>
</dbReference>
<dbReference type="HOGENOM" id="CLU_000445_107_19_9"/>
<comment type="similarity">
    <text evidence="8">Belongs to the methyl-accepting chemotaxis (MCP) protein family.</text>
</comment>
<dbReference type="GO" id="GO:0005886">
    <property type="term" value="C:plasma membrane"/>
    <property type="evidence" value="ECO:0007669"/>
    <property type="project" value="UniProtKB-SubCell"/>
</dbReference>
<evidence type="ECO:0000259" key="13">
    <source>
        <dbReference type="PROSITE" id="PS50885"/>
    </source>
</evidence>
<evidence type="ECO:0000256" key="3">
    <source>
        <dbReference type="ARBA" id="ARBA00022500"/>
    </source>
</evidence>
<evidence type="ECO:0000313" key="14">
    <source>
        <dbReference type="EMBL" id="CDM69217.1"/>
    </source>
</evidence>
<sequence length="673" mass="76469">MDNKRKRTETKYLCIFIVMVSIIVATSNCMVFIKIFKDVEANYKSAELNKTMMYSEQLNNYMIEYETLIKEGAKNILSIEDRDTNKILDMFDLLVKDNEDILFTYVVYTDTKQSVFSDRWDPGEGYNFEERAFYMAPLEEEKLTYIEPQYDIYTEQYVITIGEPIYNNNNEIIAVTGATINLSKIISKINNLNKNSDDSNYLMLVDDNGNIVSHRNEDYINGEELINLEEVEELGYDNIYSNYVKGNKTSGKLKMKNGTSYCFTDKVGDTGWSLIQVTDDSAITSIRKTAIIYVISIVIVMTGICSIILMYLVRSIVSRLKIISKELENISRGDIKSYNTFVKYRNDEIGDICESINNVAISLKNMVGDISDSEATLADTTAILSDNIENFNNGFTNILDASKSIKISVENLESDIENVREEVNELSTDIEFINKEIGVTSQDMKKTSDISKDSLIVINDLDIIEEKTNTQISEIEAIVNNFKGSVKSIEDITSNISSISEQTELLALNASIEAVRAGEEGKGFMVVANEVKNLSLQTQVCVNEIKKLLKYLINENEKFNVIESEIQSLSDERMQISNNTKTAYRKIHDYVLENQNKVSNIQNQMSSIESKKEFLEEIIEKLELLSKKVSGDIKGISETIDVQNNIIEDIKDINVSLQENKEKLSENVNKFSI</sequence>
<dbReference type="PROSITE" id="PS50885">
    <property type="entry name" value="HAMP"/>
    <property type="match status" value="1"/>
</dbReference>
<feature type="domain" description="Methyl-accepting transducer" evidence="12">
    <location>
        <begin position="394"/>
        <end position="626"/>
    </location>
</feature>
<dbReference type="Pfam" id="PF00015">
    <property type="entry name" value="MCPsignal"/>
    <property type="match status" value="1"/>
</dbReference>
<evidence type="ECO:0000256" key="8">
    <source>
        <dbReference type="ARBA" id="ARBA00029447"/>
    </source>
</evidence>
<keyword evidence="10" id="KW-0175">Coiled coil</keyword>
<reference evidence="14 15" key="1">
    <citation type="submission" date="2013-11" db="EMBL/GenBank/DDBJ databases">
        <title>Complete genome sequence of Clostridum sp. M2/40.</title>
        <authorList>
            <person name="Wibberg D."/>
            <person name="Puehler A."/>
            <person name="Schlueter A."/>
        </authorList>
    </citation>
    <scope>NUCLEOTIDE SEQUENCE [LARGE SCALE GENOMIC DNA]</scope>
    <source>
        <strain evidence="15">M2/40</strain>
    </source>
</reference>
<dbReference type="Proteomes" id="UP000019426">
    <property type="component" value="Chromosome M2/40_rep1"/>
</dbReference>
<evidence type="ECO:0000256" key="11">
    <source>
        <dbReference type="SAM" id="Phobius"/>
    </source>
</evidence>
<dbReference type="Pfam" id="PF02743">
    <property type="entry name" value="dCache_1"/>
    <property type="match status" value="1"/>
</dbReference>
<feature type="transmembrane region" description="Helical" evidence="11">
    <location>
        <begin position="12"/>
        <end position="33"/>
    </location>
</feature>
<name>W6S4E7_9CLOT</name>
<dbReference type="InterPro" id="IPR029151">
    <property type="entry name" value="Sensor-like_sf"/>
</dbReference>
<dbReference type="PANTHER" id="PTHR32089">
    <property type="entry name" value="METHYL-ACCEPTING CHEMOTAXIS PROTEIN MCPB"/>
    <property type="match status" value="1"/>
</dbReference>
<dbReference type="SUPFAM" id="SSF103190">
    <property type="entry name" value="Sensory domain-like"/>
    <property type="match status" value="1"/>
</dbReference>
<evidence type="ECO:0000256" key="7">
    <source>
        <dbReference type="ARBA" id="ARBA00023224"/>
    </source>
</evidence>
<keyword evidence="5 11" id="KW-1133">Transmembrane helix</keyword>
<feature type="coiled-coil region" evidence="10">
    <location>
        <begin position="402"/>
        <end position="436"/>
    </location>
</feature>
<evidence type="ECO:0000256" key="2">
    <source>
        <dbReference type="ARBA" id="ARBA00022475"/>
    </source>
</evidence>
<organism evidence="14 15">
    <name type="scientific">Clostridium bornimense</name>
    <dbReference type="NCBI Taxonomy" id="1216932"/>
    <lineage>
        <taxon>Bacteria</taxon>
        <taxon>Bacillati</taxon>
        <taxon>Bacillota</taxon>
        <taxon>Clostridia</taxon>
        <taxon>Eubacteriales</taxon>
        <taxon>Clostridiaceae</taxon>
        <taxon>Clostridium</taxon>
    </lineage>
</organism>
<dbReference type="STRING" id="1216932.CM240_2059"/>
<dbReference type="InterPro" id="IPR033479">
    <property type="entry name" value="dCache_1"/>
</dbReference>
<dbReference type="SUPFAM" id="SSF58104">
    <property type="entry name" value="Methyl-accepting chemotaxis protein (MCP) signaling domain"/>
    <property type="match status" value="1"/>
</dbReference>
<dbReference type="RefSeq" id="WP_044038952.1">
    <property type="nucleotide sequence ID" value="NZ_HG917868.1"/>
</dbReference>